<dbReference type="AlphaFoldDB" id="L0ESI5"/>
<protein>
    <submittedName>
        <fullName evidence="1">Uncharacterized protein</fullName>
    </submittedName>
</protein>
<organism evidence="1 2">
    <name type="scientific">Liberibacter crescens (strain BT-1)</name>
    <dbReference type="NCBI Taxonomy" id="1215343"/>
    <lineage>
        <taxon>Bacteria</taxon>
        <taxon>Pseudomonadati</taxon>
        <taxon>Pseudomonadota</taxon>
        <taxon>Alphaproteobacteria</taxon>
        <taxon>Hyphomicrobiales</taxon>
        <taxon>Rhizobiaceae</taxon>
        <taxon>Liberibacter</taxon>
    </lineage>
</organism>
<accession>L0ESI5</accession>
<dbReference type="KEGG" id="lcc:B488_04770"/>
<sequence length="37" mass="4313">MPDLPLLRDSQSLFPVLLLSFRGYFSVEILSFRLVRS</sequence>
<reference evidence="1 2" key="1">
    <citation type="journal article" date="2012" name="Stand. Genomic Sci.">
        <title>Complete genome sequence of Liberibacter crescens BT-1.</title>
        <authorList>
            <person name="Leonard M.T."/>
            <person name="Fagen J.R."/>
            <person name="Davis-Richardson A.G."/>
            <person name="Davis M.J."/>
            <person name="Triplett E.W."/>
        </authorList>
    </citation>
    <scope>NUCLEOTIDE SEQUENCE [LARGE SCALE GENOMIC DNA]</scope>
    <source>
        <strain evidence="1 2">BT-1</strain>
    </source>
</reference>
<evidence type="ECO:0000313" key="1">
    <source>
        <dbReference type="EMBL" id="AGA64469.1"/>
    </source>
</evidence>
<evidence type="ECO:0000313" key="2">
    <source>
        <dbReference type="Proteomes" id="UP000010799"/>
    </source>
</evidence>
<keyword evidence="2" id="KW-1185">Reference proteome</keyword>
<dbReference type="PATRIC" id="fig|1215343.11.peg.486"/>
<name>L0ESI5_LIBCB</name>
<dbReference type="EMBL" id="CP003789">
    <property type="protein sequence ID" value="AGA64469.1"/>
    <property type="molecule type" value="Genomic_DNA"/>
</dbReference>
<dbReference type="Proteomes" id="UP000010799">
    <property type="component" value="Chromosome"/>
</dbReference>
<gene>
    <name evidence="1" type="ordered locus">B488_04770</name>
</gene>
<dbReference type="HOGENOM" id="CLU_3345367_0_0_5"/>
<proteinExistence type="predicted"/>